<accession>A0A197JJX2</accession>
<protein>
    <recommendedName>
        <fullName evidence="3">RNase H type-1 domain-containing protein</fullName>
    </recommendedName>
</protein>
<proteinExistence type="predicted"/>
<dbReference type="OrthoDB" id="10607258at2759"/>
<gene>
    <name evidence="1" type="ORF">K457DRAFT_23081</name>
</gene>
<dbReference type="AlphaFoldDB" id="A0A197JJX2"/>
<evidence type="ECO:0000313" key="1">
    <source>
        <dbReference type="EMBL" id="OAQ25460.1"/>
    </source>
</evidence>
<dbReference type="EMBL" id="KV442078">
    <property type="protein sequence ID" value="OAQ25460.1"/>
    <property type="molecule type" value="Genomic_DNA"/>
</dbReference>
<dbReference type="Proteomes" id="UP000078512">
    <property type="component" value="Unassembled WGS sequence"/>
</dbReference>
<evidence type="ECO:0008006" key="3">
    <source>
        <dbReference type="Google" id="ProtNLM"/>
    </source>
</evidence>
<name>A0A197JJX2_9FUNG</name>
<sequence>MLHAEFYAAYRAIVDNGGNNEHVDLYCDNKGVCSMLNNRAAKHPLQYPQTLKVCIDDEAVALQ</sequence>
<reference evidence="1 2" key="1">
    <citation type="submission" date="2016-05" db="EMBL/GenBank/DDBJ databases">
        <title>Genome sequencing reveals origins of a unique bacterial endosymbiosis in the earliest lineages of terrestrial Fungi.</title>
        <authorList>
            <consortium name="DOE Joint Genome Institute"/>
            <person name="Uehling J."/>
            <person name="Gryganskyi A."/>
            <person name="Hameed K."/>
            <person name="Tschaplinski T."/>
            <person name="Misztal P."/>
            <person name="Wu S."/>
            <person name="Desiro A."/>
            <person name="Vande Pol N."/>
            <person name="Du Z.-Y."/>
            <person name="Zienkiewicz A."/>
            <person name="Zienkiewicz K."/>
            <person name="Morin E."/>
            <person name="Tisserant E."/>
            <person name="Splivallo R."/>
            <person name="Hainaut M."/>
            <person name="Henrissat B."/>
            <person name="Ohm R."/>
            <person name="Kuo A."/>
            <person name="Yan J."/>
            <person name="Lipzen A."/>
            <person name="Nolan M."/>
            <person name="Labutti K."/>
            <person name="Barry K."/>
            <person name="Goldstein A."/>
            <person name="Labbe J."/>
            <person name="Schadt C."/>
            <person name="Tuskan G."/>
            <person name="Grigoriev I."/>
            <person name="Martin F."/>
            <person name="Vilgalys R."/>
            <person name="Bonito G."/>
        </authorList>
    </citation>
    <scope>NUCLEOTIDE SEQUENCE [LARGE SCALE GENOMIC DNA]</scope>
    <source>
        <strain evidence="1 2">AG-77</strain>
    </source>
</reference>
<keyword evidence="2" id="KW-1185">Reference proteome</keyword>
<organism evidence="1 2">
    <name type="scientific">Linnemannia elongata AG-77</name>
    <dbReference type="NCBI Taxonomy" id="1314771"/>
    <lineage>
        <taxon>Eukaryota</taxon>
        <taxon>Fungi</taxon>
        <taxon>Fungi incertae sedis</taxon>
        <taxon>Mucoromycota</taxon>
        <taxon>Mortierellomycotina</taxon>
        <taxon>Mortierellomycetes</taxon>
        <taxon>Mortierellales</taxon>
        <taxon>Mortierellaceae</taxon>
        <taxon>Linnemannia</taxon>
    </lineage>
</organism>
<evidence type="ECO:0000313" key="2">
    <source>
        <dbReference type="Proteomes" id="UP000078512"/>
    </source>
</evidence>